<protein>
    <submittedName>
        <fullName evidence="2">Uncharacterized protein</fullName>
    </submittedName>
</protein>
<dbReference type="AlphaFoldDB" id="A0A0A9EB14"/>
<dbReference type="EMBL" id="GBRH01200654">
    <property type="protein sequence ID" value="JAD97241.1"/>
    <property type="molecule type" value="Transcribed_RNA"/>
</dbReference>
<proteinExistence type="predicted"/>
<organism evidence="2">
    <name type="scientific">Arundo donax</name>
    <name type="common">Giant reed</name>
    <name type="synonym">Donax arundinaceus</name>
    <dbReference type="NCBI Taxonomy" id="35708"/>
    <lineage>
        <taxon>Eukaryota</taxon>
        <taxon>Viridiplantae</taxon>
        <taxon>Streptophyta</taxon>
        <taxon>Embryophyta</taxon>
        <taxon>Tracheophyta</taxon>
        <taxon>Spermatophyta</taxon>
        <taxon>Magnoliopsida</taxon>
        <taxon>Liliopsida</taxon>
        <taxon>Poales</taxon>
        <taxon>Poaceae</taxon>
        <taxon>PACMAD clade</taxon>
        <taxon>Arundinoideae</taxon>
        <taxon>Arundineae</taxon>
        <taxon>Arundo</taxon>
    </lineage>
</organism>
<reference evidence="2" key="1">
    <citation type="submission" date="2014-09" db="EMBL/GenBank/DDBJ databases">
        <authorList>
            <person name="Magalhaes I.L.F."/>
            <person name="Oliveira U."/>
            <person name="Santos F.R."/>
            <person name="Vidigal T.H.D.A."/>
            <person name="Brescovit A.D."/>
            <person name="Santos A.J."/>
        </authorList>
    </citation>
    <scope>NUCLEOTIDE SEQUENCE</scope>
    <source>
        <tissue evidence="2">Shoot tissue taken approximately 20 cm above the soil surface</tissue>
    </source>
</reference>
<evidence type="ECO:0000256" key="1">
    <source>
        <dbReference type="SAM" id="MobiDB-lite"/>
    </source>
</evidence>
<name>A0A0A9EB14_ARUDO</name>
<evidence type="ECO:0000313" key="2">
    <source>
        <dbReference type="EMBL" id="JAD97241.1"/>
    </source>
</evidence>
<feature type="region of interest" description="Disordered" evidence="1">
    <location>
        <begin position="1"/>
        <end position="30"/>
    </location>
</feature>
<accession>A0A0A9EB14</accession>
<reference evidence="2" key="2">
    <citation type="journal article" date="2015" name="Data Brief">
        <title>Shoot transcriptome of the giant reed, Arundo donax.</title>
        <authorList>
            <person name="Barrero R.A."/>
            <person name="Guerrero F.D."/>
            <person name="Moolhuijzen P."/>
            <person name="Goolsby J.A."/>
            <person name="Tidwell J."/>
            <person name="Bellgard S.E."/>
            <person name="Bellgard M.I."/>
        </authorList>
    </citation>
    <scope>NUCLEOTIDE SEQUENCE</scope>
    <source>
        <tissue evidence="2">Shoot tissue taken approximately 20 cm above the soil surface</tissue>
    </source>
</reference>
<sequence>MRGSPAKIRPASGKPEKPMSSRGRLVRSDA</sequence>